<accession>A0A9P6TF82</accession>
<dbReference type="InterPro" id="IPR036397">
    <property type="entry name" value="RNaseH_sf"/>
</dbReference>
<organism evidence="1 2">
    <name type="scientific">Cronartium quercuum f. sp. fusiforme G11</name>
    <dbReference type="NCBI Taxonomy" id="708437"/>
    <lineage>
        <taxon>Eukaryota</taxon>
        <taxon>Fungi</taxon>
        <taxon>Dikarya</taxon>
        <taxon>Basidiomycota</taxon>
        <taxon>Pucciniomycotina</taxon>
        <taxon>Pucciniomycetes</taxon>
        <taxon>Pucciniales</taxon>
        <taxon>Coleosporiaceae</taxon>
        <taxon>Cronartium</taxon>
    </lineage>
</organism>
<evidence type="ECO:0000313" key="2">
    <source>
        <dbReference type="Proteomes" id="UP000886653"/>
    </source>
</evidence>
<evidence type="ECO:0000313" key="1">
    <source>
        <dbReference type="EMBL" id="KAG0148508.1"/>
    </source>
</evidence>
<protein>
    <submittedName>
        <fullName evidence="1">Uncharacterized protein</fullName>
    </submittedName>
</protein>
<gene>
    <name evidence="1" type="ORF">CROQUDRAFT_105736</name>
</gene>
<keyword evidence="2" id="KW-1185">Reference proteome</keyword>
<proteinExistence type="predicted"/>
<dbReference type="EMBL" id="MU167236">
    <property type="protein sequence ID" value="KAG0148508.1"/>
    <property type="molecule type" value="Genomic_DNA"/>
</dbReference>
<dbReference type="Gene3D" id="3.30.420.10">
    <property type="entry name" value="Ribonuclease H-like superfamily/Ribonuclease H"/>
    <property type="match status" value="1"/>
</dbReference>
<comment type="caution">
    <text evidence="1">The sequence shown here is derived from an EMBL/GenBank/DDBJ whole genome shotgun (WGS) entry which is preliminary data.</text>
</comment>
<dbReference type="OrthoDB" id="6743369at2759"/>
<name>A0A9P6TF82_9BASI</name>
<sequence>MVTAAVLFLSLYKNNQATIRLLHEPPKQKTSPVPSAECLRQKARRIINEDSSIALHWALGYEGIELNEEAGTLAKKAAEDQVDAHQSLRKSHAAAKFFSSGQEISPVKD</sequence>
<dbReference type="AlphaFoldDB" id="A0A9P6TF82"/>
<dbReference type="Proteomes" id="UP000886653">
    <property type="component" value="Unassembled WGS sequence"/>
</dbReference>
<dbReference type="GO" id="GO:0003676">
    <property type="term" value="F:nucleic acid binding"/>
    <property type="evidence" value="ECO:0007669"/>
    <property type="project" value="InterPro"/>
</dbReference>
<reference evidence="1" key="1">
    <citation type="submission" date="2013-11" db="EMBL/GenBank/DDBJ databases">
        <title>Genome sequence of the fusiform rust pathogen reveals effectors for host alternation and coevolution with pine.</title>
        <authorList>
            <consortium name="DOE Joint Genome Institute"/>
            <person name="Smith K."/>
            <person name="Pendleton A."/>
            <person name="Kubisiak T."/>
            <person name="Anderson C."/>
            <person name="Salamov A."/>
            <person name="Aerts A."/>
            <person name="Riley R."/>
            <person name="Clum A."/>
            <person name="Lindquist E."/>
            <person name="Ence D."/>
            <person name="Campbell M."/>
            <person name="Kronenberg Z."/>
            <person name="Feau N."/>
            <person name="Dhillon B."/>
            <person name="Hamelin R."/>
            <person name="Burleigh J."/>
            <person name="Smith J."/>
            <person name="Yandell M."/>
            <person name="Nelson C."/>
            <person name="Grigoriev I."/>
            <person name="Davis J."/>
        </authorList>
    </citation>
    <scope>NUCLEOTIDE SEQUENCE</scope>
    <source>
        <strain evidence="1">G11</strain>
    </source>
</reference>